<keyword evidence="2" id="KW-1185">Reference proteome</keyword>
<comment type="caution">
    <text evidence="1">The sequence shown here is derived from an EMBL/GenBank/DDBJ whole genome shotgun (WGS) entry which is preliminary data.</text>
</comment>
<name>A0ACB6S9T4_9PLEO</name>
<evidence type="ECO:0000313" key="1">
    <source>
        <dbReference type="EMBL" id="KAF2630089.1"/>
    </source>
</evidence>
<accession>A0ACB6S9T4</accession>
<protein>
    <submittedName>
        <fullName evidence="1">Uncharacterized protein</fullName>
    </submittedName>
</protein>
<dbReference type="EMBL" id="MU006708">
    <property type="protein sequence ID" value="KAF2630089.1"/>
    <property type="molecule type" value="Genomic_DNA"/>
</dbReference>
<proteinExistence type="predicted"/>
<organism evidence="1 2">
    <name type="scientific">Macroventuria anomochaeta</name>
    <dbReference type="NCBI Taxonomy" id="301207"/>
    <lineage>
        <taxon>Eukaryota</taxon>
        <taxon>Fungi</taxon>
        <taxon>Dikarya</taxon>
        <taxon>Ascomycota</taxon>
        <taxon>Pezizomycotina</taxon>
        <taxon>Dothideomycetes</taxon>
        <taxon>Pleosporomycetidae</taxon>
        <taxon>Pleosporales</taxon>
        <taxon>Pleosporineae</taxon>
        <taxon>Didymellaceae</taxon>
        <taxon>Macroventuria</taxon>
    </lineage>
</organism>
<evidence type="ECO:0000313" key="2">
    <source>
        <dbReference type="Proteomes" id="UP000799754"/>
    </source>
</evidence>
<reference evidence="1" key="1">
    <citation type="journal article" date="2020" name="Stud. Mycol.">
        <title>101 Dothideomycetes genomes: a test case for predicting lifestyles and emergence of pathogens.</title>
        <authorList>
            <person name="Haridas S."/>
            <person name="Albert R."/>
            <person name="Binder M."/>
            <person name="Bloem J."/>
            <person name="Labutti K."/>
            <person name="Salamov A."/>
            <person name="Andreopoulos B."/>
            <person name="Baker S."/>
            <person name="Barry K."/>
            <person name="Bills G."/>
            <person name="Bluhm B."/>
            <person name="Cannon C."/>
            <person name="Castanera R."/>
            <person name="Culley D."/>
            <person name="Daum C."/>
            <person name="Ezra D."/>
            <person name="Gonzalez J."/>
            <person name="Henrissat B."/>
            <person name="Kuo A."/>
            <person name="Liang C."/>
            <person name="Lipzen A."/>
            <person name="Lutzoni F."/>
            <person name="Magnuson J."/>
            <person name="Mondo S."/>
            <person name="Nolan M."/>
            <person name="Ohm R."/>
            <person name="Pangilinan J."/>
            <person name="Park H.-J."/>
            <person name="Ramirez L."/>
            <person name="Alfaro M."/>
            <person name="Sun H."/>
            <person name="Tritt A."/>
            <person name="Yoshinaga Y."/>
            <person name="Zwiers L.-H."/>
            <person name="Turgeon B."/>
            <person name="Goodwin S."/>
            <person name="Spatafora J."/>
            <person name="Crous P."/>
            <person name="Grigoriev I."/>
        </authorList>
    </citation>
    <scope>NUCLEOTIDE SEQUENCE</scope>
    <source>
        <strain evidence="1">CBS 525.71</strain>
    </source>
</reference>
<sequence length="80" mass="8395">MKFTTLALFLAPLALAQEPTAVGGSGLAKRAAISATVQVDGLRYRTCPKTSCSAPGQFAKGKKITLSCYTRDNTETINGD</sequence>
<gene>
    <name evidence="1" type="ORF">BU25DRAFT_408690</name>
</gene>
<feature type="non-terminal residue" evidence="1">
    <location>
        <position position="80"/>
    </location>
</feature>
<dbReference type="Proteomes" id="UP000799754">
    <property type="component" value="Unassembled WGS sequence"/>
</dbReference>